<proteinExistence type="predicted"/>
<accession>A0A6J4NV76</accession>
<gene>
    <name evidence="2" type="ORF">AVDCRST_MAG64-1263</name>
</gene>
<protein>
    <submittedName>
        <fullName evidence="2">Uncharacterized protein</fullName>
    </submittedName>
</protein>
<organism evidence="2">
    <name type="scientific">uncultured Phycisphaerae bacterium</name>
    <dbReference type="NCBI Taxonomy" id="904963"/>
    <lineage>
        <taxon>Bacteria</taxon>
        <taxon>Pseudomonadati</taxon>
        <taxon>Planctomycetota</taxon>
        <taxon>Phycisphaerae</taxon>
        <taxon>environmental samples</taxon>
    </lineage>
</organism>
<dbReference type="EMBL" id="CADCUQ010000289">
    <property type="protein sequence ID" value="CAA9392649.1"/>
    <property type="molecule type" value="Genomic_DNA"/>
</dbReference>
<sequence>MEATSASEATGGIGCCGHGRLPREWCATGPARPSARPGPREGGVSSGGNHSGPDPSSHARGAEAYALARRKYPLMPETGGRINSKVLGEFCPHPEWFRKPPLPRVATVMRGLSVRR</sequence>
<dbReference type="AlphaFoldDB" id="A0A6J4NV76"/>
<reference evidence="2" key="1">
    <citation type="submission" date="2020-02" db="EMBL/GenBank/DDBJ databases">
        <authorList>
            <person name="Meier V. D."/>
        </authorList>
    </citation>
    <scope>NUCLEOTIDE SEQUENCE</scope>
    <source>
        <strain evidence="2">AVDCRST_MAG64</strain>
    </source>
</reference>
<feature type="region of interest" description="Disordered" evidence="1">
    <location>
        <begin position="26"/>
        <end position="63"/>
    </location>
</feature>
<evidence type="ECO:0000313" key="2">
    <source>
        <dbReference type="EMBL" id="CAA9392649.1"/>
    </source>
</evidence>
<feature type="compositionally biased region" description="Low complexity" evidence="1">
    <location>
        <begin position="27"/>
        <end position="37"/>
    </location>
</feature>
<name>A0A6J4NV76_9BACT</name>
<feature type="compositionally biased region" description="Gly residues" evidence="1">
    <location>
        <begin position="40"/>
        <end position="50"/>
    </location>
</feature>
<evidence type="ECO:0000256" key="1">
    <source>
        <dbReference type="SAM" id="MobiDB-lite"/>
    </source>
</evidence>